<dbReference type="AlphaFoldDB" id="A0A561WI27"/>
<evidence type="ECO:0000259" key="12">
    <source>
        <dbReference type="Pfam" id="PF03007"/>
    </source>
</evidence>
<evidence type="ECO:0000256" key="5">
    <source>
        <dbReference type="ARBA" id="ARBA00022516"/>
    </source>
</evidence>
<evidence type="ECO:0000256" key="11">
    <source>
        <dbReference type="SAM" id="MobiDB-lite"/>
    </source>
</evidence>
<name>A0A561WI27_ACTTI</name>
<feature type="domain" description="O-acyltransferase WSD1 C-terminal" evidence="13">
    <location>
        <begin position="89"/>
        <end position="222"/>
    </location>
</feature>
<evidence type="ECO:0000256" key="8">
    <source>
        <dbReference type="ARBA" id="ARBA00023098"/>
    </source>
</evidence>
<keyword evidence="7" id="KW-0319">Glycerol metabolism</keyword>
<dbReference type="Pfam" id="PF03007">
    <property type="entry name" value="WS_DGAT_cat"/>
    <property type="match status" value="1"/>
</dbReference>
<dbReference type="GO" id="GO:0019432">
    <property type="term" value="P:triglyceride biosynthetic process"/>
    <property type="evidence" value="ECO:0007669"/>
    <property type="project" value="UniProtKB-UniPathway"/>
</dbReference>
<evidence type="ECO:0000256" key="4">
    <source>
        <dbReference type="ARBA" id="ARBA00013244"/>
    </source>
</evidence>
<keyword evidence="6 14" id="KW-0808">Transferase</keyword>
<evidence type="ECO:0000259" key="13">
    <source>
        <dbReference type="Pfam" id="PF06974"/>
    </source>
</evidence>
<dbReference type="PANTHER" id="PTHR31650">
    <property type="entry name" value="O-ACYLTRANSFERASE (WSD1-LIKE) FAMILY PROTEIN"/>
    <property type="match status" value="1"/>
</dbReference>
<reference evidence="14 15" key="1">
    <citation type="submission" date="2019-06" db="EMBL/GenBank/DDBJ databases">
        <title>Sequencing the genomes of 1000 actinobacteria strains.</title>
        <authorList>
            <person name="Klenk H.-P."/>
        </authorList>
    </citation>
    <scope>NUCLEOTIDE SEQUENCE [LARGE SCALE GENOMIC DNA]</scope>
    <source>
        <strain evidence="14 15">DSM 43866</strain>
    </source>
</reference>
<dbReference type="Proteomes" id="UP000320239">
    <property type="component" value="Unassembled WGS sequence"/>
</dbReference>
<dbReference type="GO" id="GO:0001666">
    <property type="term" value="P:response to hypoxia"/>
    <property type="evidence" value="ECO:0007669"/>
    <property type="project" value="TreeGrafter"/>
</dbReference>
<evidence type="ECO:0000256" key="2">
    <source>
        <dbReference type="ARBA" id="ARBA00005189"/>
    </source>
</evidence>
<comment type="caution">
    <text evidence="14">The sequence shown here is derived from an EMBL/GenBank/DDBJ whole genome shotgun (WGS) entry which is preliminary data.</text>
</comment>
<evidence type="ECO:0000256" key="7">
    <source>
        <dbReference type="ARBA" id="ARBA00022798"/>
    </source>
</evidence>
<dbReference type="InterPro" id="IPR009721">
    <property type="entry name" value="O-acyltransferase_WSD1_C"/>
</dbReference>
<dbReference type="EMBL" id="VIWY01000002">
    <property type="protein sequence ID" value="TWG23532.1"/>
    <property type="molecule type" value="Genomic_DNA"/>
</dbReference>
<feature type="region of interest" description="Disordered" evidence="11">
    <location>
        <begin position="236"/>
        <end position="264"/>
    </location>
</feature>
<dbReference type="GO" id="GO:0051701">
    <property type="term" value="P:biological process involved in interaction with host"/>
    <property type="evidence" value="ECO:0007669"/>
    <property type="project" value="TreeGrafter"/>
</dbReference>
<comment type="similarity">
    <text evidence="3">Belongs to the long-chain O-acyltransferase family.</text>
</comment>
<evidence type="ECO:0000256" key="6">
    <source>
        <dbReference type="ARBA" id="ARBA00022679"/>
    </source>
</evidence>
<dbReference type="UniPathway" id="UPA00282"/>
<proteinExistence type="inferred from homology"/>
<dbReference type="Pfam" id="PF06974">
    <property type="entry name" value="WS_DGAT_C"/>
    <property type="match status" value="1"/>
</dbReference>
<dbReference type="GO" id="GO:0005886">
    <property type="term" value="C:plasma membrane"/>
    <property type="evidence" value="ECO:0007669"/>
    <property type="project" value="TreeGrafter"/>
</dbReference>
<feature type="compositionally biased region" description="Gly residues" evidence="11">
    <location>
        <begin position="236"/>
        <end position="246"/>
    </location>
</feature>
<organism evidence="14 15">
    <name type="scientific">Actinoplanes teichomyceticus</name>
    <dbReference type="NCBI Taxonomy" id="1867"/>
    <lineage>
        <taxon>Bacteria</taxon>
        <taxon>Bacillati</taxon>
        <taxon>Actinomycetota</taxon>
        <taxon>Actinomycetes</taxon>
        <taxon>Micromonosporales</taxon>
        <taxon>Micromonosporaceae</taxon>
        <taxon>Actinoplanes</taxon>
    </lineage>
</organism>
<evidence type="ECO:0000256" key="3">
    <source>
        <dbReference type="ARBA" id="ARBA00009587"/>
    </source>
</evidence>
<keyword evidence="9 14" id="KW-0012">Acyltransferase</keyword>
<comment type="catalytic activity">
    <reaction evidence="10">
        <text>an acyl-CoA + a 1,2-diacyl-sn-glycerol = a triacyl-sn-glycerol + CoA</text>
        <dbReference type="Rhea" id="RHEA:10868"/>
        <dbReference type="ChEBI" id="CHEBI:17815"/>
        <dbReference type="ChEBI" id="CHEBI:57287"/>
        <dbReference type="ChEBI" id="CHEBI:58342"/>
        <dbReference type="ChEBI" id="CHEBI:64615"/>
        <dbReference type="EC" id="2.3.1.20"/>
    </reaction>
</comment>
<dbReference type="PANTHER" id="PTHR31650:SF1">
    <property type="entry name" value="WAX ESTER SYNTHASE_DIACYLGLYCEROL ACYLTRANSFERASE 4-RELATED"/>
    <property type="match status" value="1"/>
</dbReference>
<comment type="pathway">
    <text evidence="1">Glycerolipid metabolism; triacylglycerol biosynthesis.</text>
</comment>
<evidence type="ECO:0000256" key="1">
    <source>
        <dbReference type="ARBA" id="ARBA00004771"/>
    </source>
</evidence>
<dbReference type="GO" id="GO:0006071">
    <property type="term" value="P:glycerol metabolic process"/>
    <property type="evidence" value="ECO:0007669"/>
    <property type="project" value="UniProtKB-KW"/>
</dbReference>
<keyword evidence="5" id="KW-0444">Lipid biosynthesis</keyword>
<dbReference type="InterPro" id="IPR004255">
    <property type="entry name" value="O-acyltransferase_WSD1_N"/>
</dbReference>
<accession>A0A561WI27</accession>
<comment type="pathway">
    <text evidence="2">Lipid metabolism.</text>
</comment>
<evidence type="ECO:0000256" key="10">
    <source>
        <dbReference type="ARBA" id="ARBA00048109"/>
    </source>
</evidence>
<dbReference type="EC" id="2.3.1.20" evidence="4"/>
<dbReference type="GO" id="GO:0004144">
    <property type="term" value="F:diacylglycerol O-acyltransferase activity"/>
    <property type="evidence" value="ECO:0007669"/>
    <property type="project" value="UniProtKB-EC"/>
</dbReference>
<protein>
    <recommendedName>
        <fullName evidence="4">diacylglycerol O-acyltransferase</fullName>
        <ecNumber evidence="4">2.3.1.20</ecNumber>
    </recommendedName>
</protein>
<evidence type="ECO:0000313" key="15">
    <source>
        <dbReference type="Proteomes" id="UP000320239"/>
    </source>
</evidence>
<evidence type="ECO:0000256" key="9">
    <source>
        <dbReference type="ARBA" id="ARBA00023315"/>
    </source>
</evidence>
<gene>
    <name evidence="14" type="ORF">FHX34_10278</name>
</gene>
<dbReference type="InterPro" id="IPR045034">
    <property type="entry name" value="O-acyltransferase_WSD1-like"/>
</dbReference>
<dbReference type="GO" id="GO:0071731">
    <property type="term" value="P:response to nitric oxide"/>
    <property type="evidence" value="ECO:0007669"/>
    <property type="project" value="TreeGrafter"/>
</dbReference>
<dbReference type="SUPFAM" id="SSF52777">
    <property type="entry name" value="CoA-dependent acyltransferases"/>
    <property type="match status" value="1"/>
</dbReference>
<sequence>MLGAAWRSPRTSLNVPLTPGRRLVVLPFPLAEARTVAHRYGATVNDLILALAAGGVRALLRSRGEPADRLWLNCTVAVSLRAGSAGPDGNRTGAMLVRLPVAAGQPADRLRAVTAATARAKGEQSVTAANGILVALARLGLVRWFSRRQHVTALVESNMTGPVTPIRLLGAPVRRVIAVGNLAGNVALSVVALSYAGELTVTVQAGADGFPDLPTLVAGIRQDWATLAAGCHPSGAGGVPAGGGPRAGAAAGDLRAGRNRRPMT</sequence>
<keyword evidence="8" id="KW-0443">Lipid metabolism</keyword>
<feature type="domain" description="O-acyltransferase WSD1-like N-terminal" evidence="12">
    <location>
        <begin position="7"/>
        <end position="47"/>
    </location>
</feature>
<evidence type="ECO:0000313" key="14">
    <source>
        <dbReference type="EMBL" id="TWG23532.1"/>
    </source>
</evidence>
<keyword evidence="15" id="KW-1185">Reference proteome</keyword>